<comment type="caution">
    <text evidence="3">The sequence shown here is derived from an EMBL/GenBank/DDBJ whole genome shotgun (WGS) entry which is preliminary data.</text>
</comment>
<evidence type="ECO:0000256" key="1">
    <source>
        <dbReference type="ARBA" id="ARBA00022967"/>
    </source>
</evidence>
<dbReference type="SUPFAM" id="SSF55008">
    <property type="entry name" value="HMA, heavy metal-associated domain"/>
    <property type="match status" value="1"/>
</dbReference>
<dbReference type="PANTHER" id="PTHR43520">
    <property type="entry name" value="ATP7, ISOFORM B"/>
    <property type="match status" value="1"/>
</dbReference>
<sequence>MASNLLRFPLPPPSSLHIRPSKFLVNRCFPRLRRSRIRRHCSRPFFLVSNSVEISTQSFESTESSIESVKSITSDTPILLDVSGMMCGGCVARVKSVLMSDDRVASAVVNMLTETAAVKFKPEVEVTADTAESLAKRLTESGFEAKRRVSGMGVAENVKKWKEMVSKKEDLLVKSRNRVAFAWTLVALCCGSHTSHILHSLGIHIAHGGIWDLLHNSYVKGGLAVGALLGPGRGLLLFKLLVRIYDSYQLMHNKFKLLFDGIKAFGKRSPNMNSLVGLGSMAAFSISLISLVNPELEWDASFFDEPVMLLGFVLLGRSLEERAKLQASTDMNELLSLISTQSRLVITSSDNNTPVDSVLSSDSICINVSVDDIRVGDSLLVLPGETFPVDVSVSVFLTSKNFPSCLSMLNCLIIAKDNSVGFRKEL</sequence>
<accession>A0A178UQ23</accession>
<name>A0A178UQ23_ARATH</name>
<dbReference type="EMBL" id="LUHQ01000005">
    <property type="protein sequence ID" value="OAO95224.1"/>
    <property type="molecule type" value="Genomic_DNA"/>
</dbReference>
<dbReference type="InterPro" id="IPR036163">
    <property type="entry name" value="HMA_dom_sf"/>
</dbReference>
<dbReference type="Gene3D" id="3.30.70.100">
    <property type="match status" value="1"/>
</dbReference>
<dbReference type="Gene3D" id="2.70.150.10">
    <property type="entry name" value="Calcium-transporting ATPase, cytoplasmic transduction domain A"/>
    <property type="match status" value="1"/>
</dbReference>
<evidence type="ECO:0000259" key="2">
    <source>
        <dbReference type="PROSITE" id="PS50846"/>
    </source>
</evidence>
<proteinExistence type="predicted"/>
<dbReference type="Proteomes" id="UP000078284">
    <property type="component" value="Chromosome 5"/>
</dbReference>
<evidence type="ECO:0000313" key="3">
    <source>
        <dbReference type="EMBL" id="OAO95224.1"/>
    </source>
</evidence>
<dbReference type="Pfam" id="PF00403">
    <property type="entry name" value="HMA"/>
    <property type="match status" value="1"/>
</dbReference>
<reference evidence="4" key="1">
    <citation type="journal article" date="2016" name="Proc. Natl. Acad. Sci. U.S.A.">
        <title>Chromosome-level assembly of Arabidopsis thaliana Ler reveals the extent of translocation and inversion polymorphisms.</title>
        <authorList>
            <person name="Zapata L."/>
            <person name="Ding J."/>
            <person name="Willing E.M."/>
            <person name="Hartwig B."/>
            <person name="Bezdan D."/>
            <person name="Jiao W.B."/>
            <person name="Patel V."/>
            <person name="Velikkakam James G."/>
            <person name="Koornneef M."/>
            <person name="Ossowski S."/>
            <person name="Schneeberger K."/>
        </authorList>
    </citation>
    <scope>NUCLEOTIDE SEQUENCE [LARGE SCALE GENOMIC DNA]</scope>
    <source>
        <strain evidence="4">cv. Landsberg erecta</strain>
    </source>
</reference>
<protein>
    <recommendedName>
        <fullName evidence="2">HMA domain-containing protein</fullName>
    </recommendedName>
</protein>
<dbReference type="ExpressionAtlas" id="A0A178UQ23">
    <property type="expression patterns" value="baseline and differential"/>
</dbReference>
<dbReference type="PROSITE" id="PS50846">
    <property type="entry name" value="HMA_2"/>
    <property type="match status" value="1"/>
</dbReference>
<evidence type="ECO:0000313" key="4">
    <source>
        <dbReference type="Proteomes" id="UP000078284"/>
    </source>
</evidence>
<dbReference type="PANTHER" id="PTHR43520:SF19">
    <property type="entry name" value="COPPER-TRANSPORTING ATPASE PAA2, CHLOROPLASTIC"/>
    <property type="match status" value="1"/>
</dbReference>
<keyword evidence="1" id="KW-1278">Translocase</keyword>
<organism evidence="3 4">
    <name type="scientific">Arabidopsis thaliana</name>
    <name type="common">Mouse-ear cress</name>
    <dbReference type="NCBI Taxonomy" id="3702"/>
    <lineage>
        <taxon>Eukaryota</taxon>
        <taxon>Viridiplantae</taxon>
        <taxon>Streptophyta</taxon>
        <taxon>Embryophyta</taxon>
        <taxon>Tracheophyta</taxon>
        <taxon>Spermatophyta</taxon>
        <taxon>Magnoliopsida</taxon>
        <taxon>eudicotyledons</taxon>
        <taxon>Gunneridae</taxon>
        <taxon>Pentapetalae</taxon>
        <taxon>rosids</taxon>
        <taxon>malvids</taxon>
        <taxon>Brassicales</taxon>
        <taxon>Brassicaceae</taxon>
        <taxon>Camelineae</taxon>
        <taxon>Arabidopsis</taxon>
    </lineage>
</organism>
<dbReference type="AlphaFoldDB" id="A0A178UQ23"/>
<dbReference type="GO" id="GO:0046872">
    <property type="term" value="F:metal ion binding"/>
    <property type="evidence" value="ECO:0007669"/>
    <property type="project" value="UniProtKB-KW"/>
</dbReference>
<feature type="domain" description="HMA" evidence="2">
    <location>
        <begin position="76"/>
        <end position="146"/>
    </location>
</feature>
<dbReference type="InterPro" id="IPR006121">
    <property type="entry name" value="HMA_dom"/>
</dbReference>
<dbReference type="CDD" id="cd00371">
    <property type="entry name" value="HMA"/>
    <property type="match status" value="1"/>
</dbReference>
<gene>
    <name evidence="3" type="ordered locus">AXX17_At5g21250</name>
</gene>